<dbReference type="AlphaFoldDB" id="A0A478FRT5"/>
<comment type="caution">
    <text evidence="2">The sequence shown here is derived from an EMBL/GenBank/DDBJ whole genome shotgun (WGS) entry which is preliminary data.</text>
</comment>
<reference evidence="2 3" key="1">
    <citation type="submission" date="2019-01" db="EMBL/GenBank/DDBJ databases">
        <title>Draft genome sequences of Candidatus Mycoplasma haemohominis SWG34-3 identified from a patient with pyrexia, anemia and liver dysfunction.</title>
        <authorList>
            <person name="Sekizuka T."/>
            <person name="Hattori N."/>
            <person name="Katano H."/>
            <person name="Takuma T."/>
            <person name="Ito T."/>
            <person name="Arai N."/>
            <person name="Yanai R."/>
            <person name="Ishii S."/>
            <person name="Miura Y."/>
            <person name="Tokunaga T."/>
            <person name="Watanabe H."/>
            <person name="Nomura N."/>
            <person name="Eguchi J."/>
            <person name="Arai T."/>
            <person name="Hasegawa H."/>
            <person name="Nakamaki T."/>
            <person name="Wakita T."/>
            <person name="Niki Y."/>
            <person name="Kuroda M."/>
        </authorList>
    </citation>
    <scope>NUCLEOTIDE SEQUENCE [LARGE SCALE GENOMIC DNA]</scope>
    <source>
        <strain evidence="2">SWG34-3</strain>
    </source>
</reference>
<gene>
    <name evidence="2" type="ORF">MHSWG343_01270</name>
</gene>
<accession>A0A478FRT5</accession>
<sequence length="256" mass="28910">MFGCISGDSSKLEGLPGSSGTSHSNLNVKSRSDLNSLKGLEGQRNDIEESVFRVDFDETSNVSYSSFSSISQQDQGESSLLYEISEEESLSSKVIYEKAGYEKKNLNFDSTKIWQQITEEQSRKEWEYEEGYLSALQGLSKKYKELEEQEILEKALVFLEAMVESLEPRAKTRRSGGRRDREEVFAELKELASKAKDKLRSSDSWGVGQILDGIILGNGKFSTRQLKYFLGDLHECGGRMWRGLSDGGCDKWRSDD</sequence>
<evidence type="ECO:0000313" key="3">
    <source>
        <dbReference type="Proteomes" id="UP000324831"/>
    </source>
</evidence>
<protein>
    <submittedName>
        <fullName evidence="2">Uncharacterized protein</fullName>
    </submittedName>
</protein>
<name>A0A478FRT5_9MOLU</name>
<dbReference type="EMBL" id="BIMN01000001">
    <property type="protein sequence ID" value="GCE63149.1"/>
    <property type="molecule type" value="Genomic_DNA"/>
</dbReference>
<organism evidence="2 3">
    <name type="scientific">Candidatus Mycoplasma haematohominis</name>
    <dbReference type="NCBI Taxonomy" id="1494318"/>
    <lineage>
        <taxon>Bacteria</taxon>
        <taxon>Bacillati</taxon>
        <taxon>Mycoplasmatota</taxon>
        <taxon>Mollicutes</taxon>
        <taxon>Mycoplasmataceae</taxon>
        <taxon>Mycoplasma</taxon>
    </lineage>
</organism>
<evidence type="ECO:0000313" key="2">
    <source>
        <dbReference type="EMBL" id="GCE63149.1"/>
    </source>
</evidence>
<feature type="region of interest" description="Disordered" evidence="1">
    <location>
        <begin position="1"/>
        <end position="29"/>
    </location>
</feature>
<proteinExistence type="predicted"/>
<evidence type="ECO:0000256" key="1">
    <source>
        <dbReference type="SAM" id="MobiDB-lite"/>
    </source>
</evidence>
<feature type="compositionally biased region" description="Polar residues" evidence="1">
    <location>
        <begin position="18"/>
        <end position="29"/>
    </location>
</feature>
<dbReference type="Proteomes" id="UP000324831">
    <property type="component" value="Unassembled WGS sequence"/>
</dbReference>
<dbReference type="RefSeq" id="WP_216082746.1">
    <property type="nucleotide sequence ID" value="NZ_CACTIB010000007.1"/>
</dbReference>